<dbReference type="EMBL" id="CP031001">
    <property type="protein sequence ID" value="QHN77407.1"/>
    <property type="molecule type" value="Genomic_DNA"/>
</dbReference>
<feature type="compositionally biased region" description="Basic residues" evidence="1">
    <location>
        <begin position="58"/>
        <end position="67"/>
    </location>
</feature>
<sequence>MEEQRGGNRDQREKRGGGSCRAYPLVAAVRGASVDAAIKLVGERKRVHVGQRNMLHRRSSLLSHHHALLTSSEPPSSRRELPSSRRHLHKPSLLPGSCHHRVSPALKEPSSNEAGREKKLQKREKEVAETFFHRCSRYCCRRRSSPSLEVSRRRVLAALSHQCRCCYSKIPLLFLRDFYLIPLEVTVGSVLASEGHRSCCNSSLLFLC</sequence>
<evidence type="ECO:0000313" key="3">
    <source>
        <dbReference type="Proteomes" id="UP000464620"/>
    </source>
</evidence>
<reference evidence="2 3" key="1">
    <citation type="submission" date="2020-01" db="EMBL/GenBank/DDBJ databases">
        <title>Genome sequence of Arachis hypogaea, cultivar Shitouqi.</title>
        <authorList>
            <person name="Zhuang W."/>
            <person name="Chen H."/>
            <person name="Varshney R."/>
            <person name="Wang D."/>
            <person name="Ming R."/>
        </authorList>
    </citation>
    <scope>NUCLEOTIDE SEQUENCE [LARGE SCALE GENOMIC DNA]</scope>
    <source>
        <tissue evidence="2">Young leaf</tissue>
    </source>
</reference>
<name>A0A6B9V849_ARAHY</name>
<evidence type="ECO:0000256" key="1">
    <source>
        <dbReference type="SAM" id="MobiDB-lite"/>
    </source>
</evidence>
<dbReference type="AlphaFoldDB" id="A0A6B9V849"/>
<feature type="region of interest" description="Disordered" evidence="1">
    <location>
        <begin position="58"/>
        <end position="120"/>
    </location>
</feature>
<accession>A0A6B9V849</accession>
<organism evidence="2 3">
    <name type="scientific">Arachis hypogaea</name>
    <name type="common">Peanut</name>
    <dbReference type="NCBI Taxonomy" id="3818"/>
    <lineage>
        <taxon>Eukaryota</taxon>
        <taxon>Viridiplantae</taxon>
        <taxon>Streptophyta</taxon>
        <taxon>Embryophyta</taxon>
        <taxon>Tracheophyta</taxon>
        <taxon>Spermatophyta</taxon>
        <taxon>Magnoliopsida</taxon>
        <taxon>eudicotyledons</taxon>
        <taxon>Gunneridae</taxon>
        <taxon>Pentapetalae</taxon>
        <taxon>rosids</taxon>
        <taxon>fabids</taxon>
        <taxon>Fabales</taxon>
        <taxon>Fabaceae</taxon>
        <taxon>Papilionoideae</taxon>
        <taxon>50 kb inversion clade</taxon>
        <taxon>dalbergioids sensu lato</taxon>
        <taxon>Dalbergieae</taxon>
        <taxon>Pterocarpus clade</taxon>
        <taxon>Arachis</taxon>
    </lineage>
</organism>
<gene>
    <name evidence="2" type="ORF">DS421_19g652450</name>
</gene>
<proteinExistence type="predicted"/>
<dbReference type="Proteomes" id="UP000464620">
    <property type="component" value="Chromosome B09"/>
</dbReference>
<protein>
    <submittedName>
        <fullName evidence="2">Uncharacterized protein</fullName>
    </submittedName>
</protein>
<evidence type="ECO:0000313" key="2">
    <source>
        <dbReference type="EMBL" id="QHN77407.1"/>
    </source>
</evidence>